<name>A0A8H7Z335_AJECA</name>
<protein>
    <submittedName>
        <fullName evidence="1">Uncharacterized protein</fullName>
    </submittedName>
</protein>
<sequence>MYPSRHWPGRLGSWSSMMTEIPMGMRCGLWLGRTVLVPWQASMTSLMRRCLVRIGLRSCVSFARVCAIA</sequence>
<dbReference type="Proteomes" id="UP000670092">
    <property type="component" value="Unassembled WGS sequence"/>
</dbReference>
<evidence type="ECO:0000313" key="1">
    <source>
        <dbReference type="EMBL" id="KAG5300330.1"/>
    </source>
</evidence>
<proteinExistence type="predicted"/>
<accession>A0A8H7Z335</accession>
<comment type="caution">
    <text evidence="1">The sequence shown here is derived from an EMBL/GenBank/DDBJ whole genome shotgun (WGS) entry which is preliminary data.</text>
</comment>
<reference evidence="1 2" key="1">
    <citation type="submission" date="2021-01" db="EMBL/GenBank/DDBJ databases">
        <title>Chromosome-level genome assembly of a human fungal pathogen reveals clustering of transcriptionally co-regulated genes.</title>
        <authorList>
            <person name="Voorhies M."/>
            <person name="Cohen S."/>
            <person name="Shea T.P."/>
            <person name="Petrus S."/>
            <person name="Munoz J.F."/>
            <person name="Poplawski S."/>
            <person name="Goldman W.E."/>
            <person name="Michael T."/>
            <person name="Cuomo C.A."/>
            <person name="Sil A."/>
            <person name="Beyhan S."/>
        </authorList>
    </citation>
    <scope>NUCLEOTIDE SEQUENCE [LARGE SCALE GENOMIC DNA]</scope>
    <source>
        <strain evidence="1 2">G184AR</strain>
    </source>
</reference>
<evidence type="ECO:0000313" key="2">
    <source>
        <dbReference type="Proteomes" id="UP000670092"/>
    </source>
</evidence>
<dbReference type="VEuPathDB" id="FungiDB:I7I52_10912"/>
<dbReference type="AlphaFoldDB" id="A0A8H7Z335"/>
<dbReference type="EMBL" id="JAEVHI010000002">
    <property type="protein sequence ID" value="KAG5300330.1"/>
    <property type="molecule type" value="Genomic_DNA"/>
</dbReference>
<organism evidence="1 2">
    <name type="scientific">Ajellomyces capsulatus</name>
    <name type="common">Darling's disease fungus</name>
    <name type="synonym">Histoplasma capsulatum</name>
    <dbReference type="NCBI Taxonomy" id="5037"/>
    <lineage>
        <taxon>Eukaryota</taxon>
        <taxon>Fungi</taxon>
        <taxon>Dikarya</taxon>
        <taxon>Ascomycota</taxon>
        <taxon>Pezizomycotina</taxon>
        <taxon>Eurotiomycetes</taxon>
        <taxon>Eurotiomycetidae</taxon>
        <taxon>Onygenales</taxon>
        <taxon>Ajellomycetaceae</taxon>
        <taxon>Histoplasma</taxon>
    </lineage>
</organism>
<gene>
    <name evidence="1" type="ORF">I7I52_10912</name>
</gene>